<evidence type="ECO:0000313" key="4">
    <source>
        <dbReference type="EMBL" id="CAB5072008.1"/>
    </source>
</evidence>
<reference evidence="4" key="1">
    <citation type="submission" date="2020-05" db="EMBL/GenBank/DDBJ databases">
        <authorList>
            <person name="Chiriac C."/>
            <person name="Salcher M."/>
            <person name="Ghai R."/>
            <person name="Kavagutti S V."/>
        </authorList>
    </citation>
    <scope>NUCLEOTIDE SEQUENCE</scope>
</reference>
<proteinExistence type="predicted"/>
<protein>
    <submittedName>
        <fullName evidence="4">Unannotated protein</fullName>
    </submittedName>
</protein>
<accession>A0A6J7V5B7</accession>
<organism evidence="4">
    <name type="scientific">freshwater metagenome</name>
    <dbReference type="NCBI Taxonomy" id="449393"/>
    <lineage>
        <taxon>unclassified sequences</taxon>
        <taxon>metagenomes</taxon>
        <taxon>ecological metagenomes</taxon>
    </lineage>
</organism>
<evidence type="ECO:0000313" key="3">
    <source>
        <dbReference type="EMBL" id="CAB4841207.1"/>
    </source>
</evidence>
<gene>
    <name evidence="2" type="ORF">UFOPK2342_01172</name>
    <name evidence="3" type="ORF">UFOPK3266_00329</name>
    <name evidence="4" type="ORF">UFOPK4367_00224</name>
</gene>
<sequence>MQSTTNIPEGVETGDGSALTSAEAEGVASSRGTPEVEQPAIANDDSAAADQMRRVSKELILS</sequence>
<name>A0A6J7V5B7_9ZZZZ</name>
<dbReference type="EMBL" id="CAFBRC010000009">
    <property type="protein sequence ID" value="CAB5072008.1"/>
    <property type="molecule type" value="Genomic_DNA"/>
</dbReference>
<dbReference type="EMBL" id="CAFBAA010000005">
    <property type="protein sequence ID" value="CAB4841207.1"/>
    <property type="molecule type" value="Genomic_DNA"/>
</dbReference>
<dbReference type="EMBL" id="CAEZXB010000024">
    <property type="protein sequence ID" value="CAB4681249.1"/>
    <property type="molecule type" value="Genomic_DNA"/>
</dbReference>
<evidence type="ECO:0000256" key="1">
    <source>
        <dbReference type="SAM" id="MobiDB-lite"/>
    </source>
</evidence>
<dbReference type="AlphaFoldDB" id="A0A6J7V5B7"/>
<evidence type="ECO:0000313" key="2">
    <source>
        <dbReference type="EMBL" id="CAB4681249.1"/>
    </source>
</evidence>
<feature type="region of interest" description="Disordered" evidence="1">
    <location>
        <begin position="1"/>
        <end position="50"/>
    </location>
</feature>